<keyword evidence="1" id="KW-0812">Transmembrane</keyword>
<evidence type="ECO:0000256" key="1">
    <source>
        <dbReference type="SAM" id="Phobius"/>
    </source>
</evidence>
<accession>A0A974BHH4</accession>
<feature type="transmembrane region" description="Helical" evidence="1">
    <location>
        <begin position="12"/>
        <end position="32"/>
    </location>
</feature>
<evidence type="ECO:0000259" key="2">
    <source>
        <dbReference type="Pfam" id="PF08486"/>
    </source>
</evidence>
<evidence type="ECO:0000313" key="3">
    <source>
        <dbReference type="EMBL" id="NYB73198.1"/>
    </source>
</evidence>
<gene>
    <name evidence="3" type="primary">spoIID</name>
    <name evidence="3" type="ORF">HZF24_03490</name>
</gene>
<dbReference type="GO" id="GO:0030435">
    <property type="term" value="P:sporulation resulting in formation of a cellular spore"/>
    <property type="evidence" value="ECO:0007669"/>
    <property type="project" value="InterPro"/>
</dbReference>
<dbReference type="PANTHER" id="PTHR30032:SF4">
    <property type="entry name" value="AMIDASE ENHANCER"/>
    <property type="match status" value="1"/>
</dbReference>
<comment type="caution">
    <text evidence="3">The sequence shown here is derived from an EMBL/GenBank/DDBJ whole genome shotgun (WGS) entry which is preliminary data.</text>
</comment>
<dbReference type="Proteomes" id="UP000611629">
    <property type="component" value="Unassembled WGS sequence"/>
</dbReference>
<sequence length="355" mass="40082">MKGLIFLLNRLIYALLIFIMLLAIPNLSLSFLESKMNVNNASTEAEDKIYDNSKNISKKNEELLKKSSIEEPELIKVYNTKTKEIMVIDFEEYIKGVVASEMPAEFSSEALKAQAVSARTYLLYRLKKYPNGHPDHPGAPVCTDIHCQAWHSRDDLIALHDEGWYEQYWGKIESAVTSTKGQILTYDNKIIEPLFHSTSGGRTENSEDVFSAPVPYLRSVESPYEDEAPRMHGSIKLNVDDFISKIKSVYGDLNISRNNLGEKIILGEVSEGGKIKTIYIDDREVSGREIRSLFNLNSTNFNFIQSGNEIEIVTTGYGHGVGMSQWGAEGMADEGYDYTEILKHYYTGIEIVSMK</sequence>
<keyword evidence="4" id="KW-1185">Reference proteome</keyword>
<dbReference type="NCBIfam" id="TIGR02870">
    <property type="entry name" value="spore_II_D"/>
    <property type="match status" value="1"/>
</dbReference>
<dbReference type="InterPro" id="IPR014225">
    <property type="entry name" value="Spore_II_D_firmicutes"/>
</dbReference>
<name>A0A974BHH4_SEDHY</name>
<feature type="domain" description="Sporulation stage II protein D amidase enhancer LytB N-terminal" evidence="2">
    <location>
        <begin position="78"/>
        <end position="186"/>
    </location>
</feature>
<dbReference type="GO" id="GO:0030288">
    <property type="term" value="C:outer membrane-bounded periplasmic space"/>
    <property type="evidence" value="ECO:0007669"/>
    <property type="project" value="TreeGrafter"/>
</dbReference>
<dbReference type="EMBL" id="JACBNQ010000002">
    <property type="protein sequence ID" value="NYB73198.1"/>
    <property type="molecule type" value="Genomic_DNA"/>
</dbReference>
<dbReference type="InterPro" id="IPR051922">
    <property type="entry name" value="Bact_Sporulation_Assoc"/>
</dbReference>
<dbReference type="RefSeq" id="WP_179236883.1">
    <property type="nucleotide sequence ID" value="NZ_JACBNQ010000002.1"/>
</dbReference>
<proteinExistence type="predicted"/>
<keyword evidence="1" id="KW-0472">Membrane</keyword>
<keyword evidence="1" id="KW-1133">Transmembrane helix</keyword>
<organism evidence="3 4">
    <name type="scientific">Sedimentibacter hydroxybenzoicus DSM 7310</name>
    <dbReference type="NCBI Taxonomy" id="1123245"/>
    <lineage>
        <taxon>Bacteria</taxon>
        <taxon>Bacillati</taxon>
        <taxon>Bacillota</taxon>
        <taxon>Tissierellia</taxon>
        <taxon>Sedimentibacter</taxon>
    </lineage>
</organism>
<evidence type="ECO:0000313" key="4">
    <source>
        <dbReference type="Proteomes" id="UP000611629"/>
    </source>
</evidence>
<dbReference type="PANTHER" id="PTHR30032">
    <property type="entry name" value="N-ACETYLMURAMOYL-L-ALANINE AMIDASE-RELATED"/>
    <property type="match status" value="1"/>
</dbReference>
<protein>
    <submittedName>
        <fullName evidence="3">Stage II sporulation protein D</fullName>
    </submittedName>
</protein>
<dbReference type="NCBIfam" id="TIGR02669">
    <property type="entry name" value="SpoIID_LytB"/>
    <property type="match status" value="1"/>
</dbReference>
<dbReference type="InterPro" id="IPR013486">
    <property type="entry name" value="SpoIID/LytB"/>
</dbReference>
<dbReference type="Pfam" id="PF08486">
    <property type="entry name" value="SpoIID"/>
    <property type="match status" value="1"/>
</dbReference>
<dbReference type="InterPro" id="IPR013693">
    <property type="entry name" value="SpoIID/LytB_N"/>
</dbReference>
<reference evidence="3" key="1">
    <citation type="submission" date="2020-07" db="EMBL/GenBank/DDBJ databases">
        <title>Genomic analysis of a strain of Sedimentibacter Hydroxybenzoicus DSM7310.</title>
        <authorList>
            <person name="Ma S."/>
        </authorList>
    </citation>
    <scope>NUCLEOTIDE SEQUENCE</scope>
    <source>
        <strain evidence="3">DSM 7310</strain>
    </source>
</reference>
<dbReference type="AlphaFoldDB" id="A0A974BHH4"/>